<dbReference type="InterPro" id="IPR015422">
    <property type="entry name" value="PyrdxlP-dep_Trfase_small"/>
</dbReference>
<accession>A0AAE8Q4J2</accession>
<keyword evidence="5" id="KW-0808">Transferase</keyword>
<name>A0AAE8Q4J2_9HYPH</name>
<dbReference type="Pfam" id="PF01041">
    <property type="entry name" value="DegT_DnrJ_EryC1"/>
    <property type="match status" value="1"/>
</dbReference>
<dbReference type="PANTHER" id="PTHR30244:SF34">
    <property type="entry name" value="DTDP-4-AMINO-4,6-DIDEOXYGALACTOSE TRANSAMINASE"/>
    <property type="match status" value="1"/>
</dbReference>
<dbReference type="Gene3D" id="3.40.640.10">
    <property type="entry name" value="Type I PLP-dependent aspartate aminotransferase-like (Major domain)"/>
    <property type="match status" value="1"/>
</dbReference>
<dbReference type="InterPro" id="IPR015421">
    <property type="entry name" value="PyrdxlP-dep_Trfase_major"/>
</dbReference>
<feature type="region of interest" description="Disordered" evidence="3">
    <location>
        <begin position="1"/>
        <end position="22"/>
    </location>
</feature>
<dbReference type="SUPFAM" id="SSF53383">
    <property type="entry name" value="PLP-dependent transferases"/>
    <property type="match status" value="1"/>
</dbReference>
<evidence type="ECO:0000256" key="2">
    <source>
        <dbReference type="RuleBase" id="RU004508"/>
    </source>
</evidence>
<organism evidence="5 7">
    <name type="scientific">Rhizobium ruizarguesonis</name>
    <dbReference type="NCBI Taxonomy" id="2081791"/>
    <lineage>
        <taxon>Bacteria</taxon>
        <taxon>Pseudomonadati</taxon>
        <taxon>Pseudomonadota</taxon>
        <taxon>Alphaproteobacteria</taxon>
        <taxon>Hyphomicrobiales</taxon>
        <taxon>Rhizobiaceae</taxon>
        <taxon>Rhizobium/Agrobacterium group</taxon>
        <taxon>Rhizobium</taxon>
    </lineage>
</organism>
<protein>
    <submittedName>
        <fullName evidence="5">DegT/DnrJ/EryC1/StrS family aminotransferase</fullName>
    </submittedName>
</protein>
<proteinExistence type="inferred from homology"/>
<reference evidence="6 7" key="1">
    <citation type="submission" date="2019-02" db="EMBL/GenBank/DDBJ databases">
        <title>The genomic architecture of introgression among sibling species of bacteria.</title>
        <authorList>
            <person name="Cavassim M.I.A."/>
            <person name="Moeskjaer S."/>
            <person name="Moslemi C."/>
            <person name="Fields B."/>
            <person name="Bachmann A."/>
            <person name="Vilhjalmsson B."/>
            <person name="Schierup M.H."/>
            <person name="Young J.P.W."/>
            <person name="Andersen S.U."/>
        </authorList>
    </citation>
    <scope>NUCLEOTIDE SEQUENCE [LARGE SCALE GENOMIC DNA]</scope>
    <source>
        <strain evidence="4 6">SM141A</strain>
        <strain evidence="5 7">SM42</strain>
        <plasmid evidence="4">pSM141A_Rh17</plasmid>
    </source>
</reference>
<keyword evidence="6" id="KW-1185">Reference proteome</keyword>
<keyword evidence="4" id="KW-0614">Plasmid</keyword>
<dbReference type="GO" id="GO:0000271">
    <property type="term" value="P:polysaccharide biosynthetic process"/>
    <property type="evidence" value="ECO:0007669"/>
    <property type="project" value="TreeGrafter"/>
</dbReference>
<keyword evidence="5" id="KW-0032">Aminotransferase</keyword>
<evidence type="ECO:0000313" key="5">
    <source>
        <dbReference type="EMBL" id="TBF01047.1"/>
    </source>
</evidence>
<geneLocation type="plasmid" evidence="4">
    <name>pSM141A_Rh17</name>
</geneLocation>
<dbReference type="CDD" id="cd00616">
    <property type="entry name" value="AHBA_syn"/>
    <property type="match status" value="1"/>
</dbReference>
<evidence type="ECO:0000256" key="3">
    <source>
        <dbReference type="SAM" id="MobiDB-lite"/>
    </source>
</evidence>
<dbReference type="Proteomes" id="UP000291892">
    <property type="component" value="Unassembled WGS sequence"/>
</dbReference>
<dbReference type="AlphaFoldDB" id="A0AAE8Q4J2"/>
<gene>
    <name evidence="5" type="ORF">ELG94_39030</name>
    <name evidence="4" type="ORF">ELH98_30170</name>
</gene>
<dbReference type="Proteomes" id="UP000291659">
    <property type="component" value="Unassembled WGS sequence"/>
</dbReference>
<dbReference type="PANTHER" id="PTHR30244">
    <property type="entry name" value="TRANSAMINASE"/>
    <property type="match status" value="1"/>
</dbReference>
<comment type="caution">
    <text evidence="5">The sequence shown here is derived from an EMBL/GenBank/DDBJ whole genome shotgun (WGS) entry which is preliminary data.</text>
</comment>
<dbReference type="Gene3D" id="3.90.1150.10">
    <property type="entry name" value="Aspartate Aminotransferase, domain 1"/>
    <property type="match status" value="1"/>
</dbReference>
<dbReference type="InterPro" id="IPR015424">
    <property type="entry name" value="PyrdxlP-dep_Trfase"/>
</dbReference>
<comment type="similarity">
    <text evidence="1 2">Belongs to the DegT/DnrJ/EryC1 family.</text>
</comment>
<evidence type="ECO:0000313" key="4">
    <source>
        <dbReference type="EMBL" id="TAX67596.1"/>
    </source>
</evidence>
<evidence type="ECO:0000313" key="7">
    <source>
        <dbReference type="Proteomes" id="UP000291892"/>
    </source>
</evidence>
<dbReference type="EMBL" id="SIOX01000008">
    <property type="protein sequence ID" value="TAX67596.1"/>
    <property type="molecule type" value="Genomic_DNA"/>
</dbReference>
<evidence type="ECO:0000313" key="6">
    <source>
        <dbReference type="Proteomes" id="UP000291659"/>
    </source>
</evidence>
<keyword evidence="2" id="KW-0663">Pyridoxal phosphate</keyword>
<evidence type="ECO:0000256" key="1">
    <source>
        <dbReference type="ARBA" id="ARBA00037999"/>
    </source>
</evidence>
<dbReference type="EMBL" id="SIKX01000008">
    <property type="protein sequence ID" value="TBF01047.1"/>
    <property type="molecule type" value="Genomic_DNA"/>
</dbReference>
<sequence>MPYTFGPPHARPPASADGQFSRSLTTSAASRGLNSYFRRDYMQDLAINGGPRAIDGTLPSFRDTSGRTFGQEEIEALTEVIKSGRLSFLTGPKTAEFEQAFAAKYGVKHAVAVANGTAALHTAVIYLNPEPGDEIILSPVTDVGTAIPVIAQLAIPVFADVDPVTQNIDPASIEANITPRTRAIMVTHVYGHPADMEAIMAIAKKHKLVVIEDCAQAHLAYYKGKLCGTFGDVACFSFQQSKHMTTGDGGMVITNEDGKFGRGLRHCSDKGWPRERGGRNHLFLAPNYHMTELQAAVGLEQLKKLEQFVGARVSSADRLTELLAGIDVRPVLPLEGTVGVYFFYSFRLDPTKLSAPVTEVMKALAAEGIDGFIGYPGQIPLYRYPVIREHKTFGDSGWPFTLEGVRKIDYDSSLCPEAELACKETICMWWTDRLEERHLLQIASAIEKVITHYSARTYGRG</sequence>
<dbReference type="GO" id="GO:0008483">
    <property type="term" value="F:transaminase activity"/>
    <property type="evidence" value="ECO:0007669"/>
    <property type="project" value="UniProtKB-KW"/>
</dbReference>
<dbReference type="GO" id="GO:0030170">
    <property type="term" value="F:pyridoxal phosphate binding"/>
    <property type="evidence" value="ECO:0007669"/>
    <property type="project" value="TreeGrafter"/>
</dbReference>
<dbReference type="InterPro" id="IPR000653">
    <property type="entry name" value="DegT/StrS_aminotransferase"/>
</dbReference>